<dbReference type="Pfam" id="PF00535">
    <property type="entry name" value="Glycos_transf_2"/>
    <property type="match status" value="1"/>
</dbReference>
<dbReference type="Proteomes" id="UP000283522">
    <property type="component" value="Unassembled WGS sequence"/>
</dbReference>
<dbReference type="InterPro" id="IPR029044">
    <property type="entry name" value="Nucleotide-diphossugar_trans"/>
</dbReference>
<dbReference type="GO" id="GO:0016757">
    <property type="term" value="F:glycosyltransferase activity"/>
    <property type="evidence" value="ECO:0007669"/>
    <property type="project" value="UniProtKB-KW"/>
</dbReference>
<evidence type="ECO:0000313" key="7">
    <source>
        <dbReference type="Proteomes" id="UP000283522"/>
    </source>
</evidence>
<dbReference type="OrthoDB" id="9805625at2"/>
<name>A0A418PPL5_9BACT</name>
<comment type="caution">
    <text evidence="6">The sequence shown here is derived from an EMBL/GenBank/DDBJ whole genome shotgun (WGS) entry which is preliminary data.</text>
</comment>
<dbReference type="PANTHER" id="PTHR43630:SF1">
    <property type="entry name" value="POLY-BETA-1,6-N-ACETYL-D-GLUCOSAMINE SYNTHASE"/>
    <property type="match status" value="1"/>
</dbReference>
<accession>A0A418PPL5</accession>
<comment type="similarity">
    <text evidence="1">Belongs to the glycosyltransferase 2 family.</text>
</comment>
<feature type="transmembrane region" description="Helical" evidence="4">
    <location>
        <begin position="329"/>
        <end position="352"/>
    </location>
</feature>
<feature type="transmembrane region" description="Helical" evidence="4">
    <location>
        <begin position="286"/>
        <end position="309"/>
    </location>
</feature>
<evidence type="ECO:0000256" key="2">
    <source>
        <dbReference type="ARBA" id="ARBA00022676"/>
    </source>
</evidence>
<gene>
    <name evidence="6" type="ORF">D0X99_14510</name>
</gene>
<dbReference type="RefSeq" id="WP_119478563.1">
    <property type="nucleotide sequence ID" value="NZ_QXML01000007.1"/>
</dbReference>
<feature type="domain" description="Glycosyltransferase 2-like" evidence="5">
    <location>
        <begin position="41"/>
        <end position="201"/>
    </location>
</feature>
<keyword evidence="4" id="KW-0472">Membrane</keyword>
<keyword evidence="2" id="KW-0328">Glycosyltransferase</keyword>
<evidence type="ECO:0000256" key="1">
    <source>
        <dbReference type="ARBA" id="ARBA00006739"/>
    </source>
</evidence>
<dbReference type="InterPro" id="IPR001173">
    <property type="entry name" value="Glyco_trans_2-like"/>
</dbReference>
<dbReference type="SUPFAM" id="SSF53448">
    <property type="entry name" value="Nucleotide-diphospho-sugar transferases"/>
    <property type="match status" value="1"/>
</dbReference>
<dbReference type="EMBL" id="QXML01000007">
    <property type="protein sequence ID" value="RIW14020.1"/>
    <property type="molecule type" value="Genomic_DNA"/>
</dbReference>
<feature type="transmembrane region" description="Helical" evidence="4">
    <location>
        <begin position="6"/>
        <end position="23"/>
    </location>
</feature>
<reference evidence="6 7" key="1">
    <citation type="submission" date="2018-09" db="EMBL/GenBank/DDBJ databases">
        <authorList>
            <person name="Wang X."/>
            <person name="Du Z."/>
        </authorList>
    </citation>
    <scope>NUCLEOTIDE SEQUENCE [LARGE SCALE GENOMIC DNA]</scope>
    <source>
        <strain evidence="6 7">N3</strain>
    </source>
</reference>
<keyword evidence="3 6" id="KW-0808">Transferase</keyword>
<protein>
    <submittedName>
        <fullName evidence="6">Glycosyltransferase</fullName>
    </submittedName>
</protein>
<keyword evidence="7" id="KW-1185">Reference proteome</keyword>
<proteinExistence type="inferred from homology"/>
<dbReference type="AlphaFoldDB" id="A0A418PPL5"/>
<evidence type="ECO:0000256" key="4">
    <source>
        <dbReference type="SAM" id="Phobius"/>
    </source>
</evidence>
<evidence type="ECO:0000313" key="6">
    <source>
        <dbReference type="EMBL" id="RIW14020.1"/>
    </source>
</evidence>
<keyword evidence="4" id="KW-1133">Transmembrane helix</keyword>
<evidence type="ECO:0000256" key="3">
    <source>
        <dbReference type="ARBA" id="ARBA00022679"/>
    </source>
</evidence>
<keyword evidence="4" id="KW-0812">Transmembrane</keyword>
<dbReference type="PANTHER" id="PTHR43630">
    <property type="entry name" value="POLY-BETA-1,6-N-ACETYL-D-GLUCOSAMINE SYNTHASE"/>
    <property type="match status" value="1"/>
</dbReference>
<organism evidence="6 7">
    <name type="scientific">Algoriphagus lacus</name>
    <dbReference type="NCBI Taxonomy" id="2056311"/>
    <lineage>
        <taxon>Bacteria</taxon>
        <taxon>Pseudomonadati</taxon>
        <taxon>Bacteroidota</taxon>
        <taxon>Cytophagia</taxon>
        <taxon>Cytophagales</taxon>
        <taxon>Cyclobacteriaceae</taxon>
        <taxon>Algoriphagus</taxon>
    </lineage>
</organism>
<sequence length="366" mass="41916">MISFYLVWVLCYFVLLQLFVKKWPLLPEKPFSEDPVLKVTLLIPFRNEQGSVSGLAHELGKIRYPDLEIILIDDQSEDDSFSLFQEKLKSDRRVKILRSPGIGKKAALEFGVGKASGEIVVCTDADCSFPENWIQNLTAPFYNPKVQLVAGPVLTSKQETFFQRFQQIEWSSILLLTHYFFSQKSPLMCSGANLAYRKSVFFKVNGFDQNRQFLSGDDEFLLKKVVKMFGSESCLYLPFAQVLVLTQPQVDFSSLLNQRVRWAGKWRAHGELTHSLSALFPFLVQLIWISSFFLLTLGWREILFFLLIWSGKILSEKLALGHLLGSLGVRYSVLDFIGTGFLHPFYVIAVGFRSFRGNFTWKGRTN</sequence>
<evidence type="ECO:0000259" key="5">
    <source>
        <dbReference type="Pfam" id="PF00535"/>
    </source>
</evidence>
<dbReference type="Gene3D" id="3.90.550.10">
    <property type="entry name" value="Spore Coat Polysaccharide Biosynthesis Protein SpsA, Chain A"/>
    <property type="match status" value="1"/>
</dbReference>